<dbReference type="InterPro" id="IPR036249">
    <property type="entry name" value="Thioredoxin-like_sf"/>
</dbReference>
<dbReference type="InterPro" id="IPR033658">
    <property type="entry name" value="GRX_PICOT-like"/>
</dbReference>
<evidence type="ECO:0000256" key="2">
    <source>
        <dbReference type="ARBA" id="ARBA00022714"/>
    </source>
</evidence>
<comment type="similarity">
    <text evidence="1">Belongs to the glutaredoxin family. CGFS subfamily.</text>
</comment>
<dbReference type="PANTHER" id="PTHR10293:SF72">
    <property type="entry name" value="MONOTHIOL GLUTAREDOXIN-S14, CHLOROPLASTIC"/>
    <property type="match status" value="1"/>
</dbReference>
<evidence type="ECO:0000256" key="5">
    <source>
        <dbReference type="ARBA" id="ARBA00023014"/>
    </source>
</evidence>
<evidence type="ECO:0000313" key="8">
    <source>
        <dbReference type="EMBL" id="KAK9784873.1"/>
    </source>
</evidence>
<evidence type="ECO:0000256" key="4">
    <source>
        <dbReference type="ARBA" id="ARBA00023004"/>
    </source>
</evidence>
<evidence type="ECO:0000259" key="7">
    <source>
        <dbReference type="Pfam" id="PF00462"/>
    </source>
</evidence>
<keyword evidence="5" id="KW-0411">Iron-sulfur</keyword>
<keyword evidence="9" id="KW-1185">Reference proteome</keyword>
<keyword evidence="2" id="KW-0001">2Fe-2S</keyword>
<protein>
    <recommendedName>
        <fullName evidence="7">Glutaredoxin domain-containing protein</fullName>
    </recommendedName>
</protein>
<feature type="domain" description="Glutaredoxin" evidence="7">
    <location>
        <begin position="69"/>
        <end position="132"/>
    </location>
</feature>
<dbReference type="EMBL" id="JALJOQ010000327">
    <property type="protein sequence ID" value="KAK9784873.1"/>
    <property type="molecule type" value="Genomic_DNA"/>
</dbReference>
<dbReference type="InterPro" id="IPR004480">
    <property type="entry name" value="Monothiol_GRX-rel"/>
</dbReference>
<accession>A0AAW1NEF6</accession>
<evidence type="ECO:0000256" key="6">
    <source>
        <dbReference type="ARBA" id="ARBA00023284"/>
    </source>
</evidence>
<proteinExistence type="inferred from homology"/>
<evidence type="ECO:0000256" key="3">
    <source>
        <dbReference type="ARBA" id="ARBA00022723"/>
    </source>
</evidence>
<organism evidence="8 9">
    <name type="scientific">Symbiochloris irregularis</name>
    <dbReference type="NCBI Taxonomy" id="706552"/>
    <lineage>
        <taxon>Eukaryota</taxon>
        <taxon>Viridiplantae</taxon>
        <taxon>Chlorophyta</taxon>
        <taxon>core chlorophytes</taxon>
        <taxon>Trebouxiophyceae</taxon>
        <taxon>Trebouxiales</taxon>
        <taxon>Trebouxiaceae</taxon>
        <taxon>Symbiochloris</taxon>
    </lineage>
</organism>
<dbReference type="FunFam" id="3.40.30.10:FF:000005">
    <property type="entry name" value="Glutaredoxin 5"/>
    <property type="match status" value="1"/>
</dbReference>
<comment type="caution">
    <text evidence="8">The sequence shown here is derived from an EMBL/GenBank/DDBJ whole genome shotgun (WGS) entry which is preliminary data.</text>
</comment>
<dbReference type="GO" id="GO:0051537">
    <property type="term" value="F:2 iron, 2 sulfur cluster binding"/>
    <property type="evidence" value="ECO:0007669"/>
    <property type="project" value="UniProtKB-KW"/>
</dbReference>
<dbReference type="SUPFAM" id="SSF52833">
    <property type="entry name" value="Thioredoxin-like"/>
    <property type="match status" value="1"/>
</dbReference>
<name>A0AAW1NEF6_9CHLO</name>
<dbReference type="AlphaFoldDB" id="A0AAW1NEF6"/>
<gene>
    <name evidence="8" type="ORF">WJX73_000369</name>
</gene>
<keyword evidence="3" id="KW-0479">Metal-binding</keyword>
<keyword evidence="6" id="KW-0676">Redox-active center</keyword>
<dbReference type="Pfam" id="PF00462">
    <property type="entry name" value="Glutaredoxin"/>
    <property type="match status" value="1"/>
</dbReference>
<dbReference type="Gene3D" id="3.40.30.10">
    <property type="entry name" value="Glutaredoxin"/>
    <property type="match status" value="1"/>
</dbReference>
<dbReference type="PANTHER" id="PTHR10293">
    <property type="entry name" value="GLUTAREDOXIN FAMILY MEMBER"/>
    <property type="match status" value="1"/>
</dbReference>
<evidence type="ECO:0000313" key="9">
    <source>
        <dbReference type="Proteomes" id="UP001465755"/>
    </source>
</evidence>
<dbReference type="NCBIfam" id="TIGR00365">
    <property type="entry name" value="Grx4 family monothiol glutaredoxin"/>
    <property type="match status" value="1"/>
</dbReference>
<sequence length="219" mass="24240">MDLALLSPSTSYASAQPFAAITRPVLQPHGSTGHRSLRLKAYGAGGPPGAGLSPDLREALDKFVASHPIVLFMKGTKQFPQCGFSNTCVQILSMSKVPFETVNILEDDLLRSGMKEYSQWPTFPQVYIAGEFFGGCDIMIESFQKGELPELSLDWPFAPVRGCRQDITTTSLWRSEQEAVTHLPRLRTPINIIAIYLHQVCELRWRTEAALALLSSIES</sequence>
<dbReference type="GO" id="GO:0046872">
    <property type="term" value="F:metal ion binding"/>
    <property type="evidence" value="ECO:0007669"/>
    <property type="project" value="UniProtKB-KW"/>
</dbReference>
<keyword evidence="4" id="KW-0408">Iron</keyword>
<dbReference type="Proteomes" id="UP001465755">
    <property type="component" value="Unassembled WGS sequence"/>
</dbReference>
<dbReference type="PROSITE" id="PS51354">
    <property type="entry name" value="GLUTAREDOXIN_2"/>
    <property type="match status" value="1"/>
</dbReference>
<reference evidence="8 9" key="1">
    <citation type="journal article" date="2024" name="Nat. Commun.">
        <title>Phylogenomics reveals the evolutionary origins of lichenization in chlorophyte algae.</title>
        <authorList>
            <person name="Puginier C."/>
            <person name="Libourel C."/>
            <person name="Otte J."/>
            <person name="Skaloud P."/>
            <person name="Haon M."/>
            <person name="Grisel S."/>
            <person name="Petersen M."/>
            <person name="Berrin J.G."/>
            <person name="Delaux P.M."/>
            <person name="Dal Grande F."/>
            <person name="Keller J."/>
        </authorList>
    </citation>
    <scope>NUCLEOTIDE SEQUENCE [LARGE SCALE GENOMIC DNA]</scope>
    <source>
        <strain evidence="8 9">SAG 2036</strain>
    </source>
</reference>
<evidence type="ECO:0000256" key="1">
    <source>
        <dbReference type="ARBA" id="ARBA00008983"/>
    </source>
</evidence>
<dbReference type="CDD" id="cd03028">
    <property type="entry name" value="GRX_PICOT_like"/>
    <property type="match status" value="1"/>
</dbReference>
<dbReference type="InterPro" id="IPR002109">
    <property type="entry name" value="Glutaredoxin"/>
</dbReference>